<dbReference type="Proteomes" id="UP000595091">
    <property type="component" value="Chromosome"/>
</dbReference>
<feature type="compositionally biased region" description="Basic residues" evidence="9">
    <location>
        <begin position="745"/>
        <end position="756"/>
    </location>
</feature>
<dbReference type="SUPFAM" id="SSF50249">
    <property type="entry name" value="Nucleic acid-binding proteins"/>
    <property type="match status" value="4"/>
</dbReference>
<keyword evidence="6 8" id="KW-0269">Exonuclease</keyword>
<dbReference type="NCBIfam" id="TIGR00358">
    <property type="entry name" value="3_prime_RNase"/>
    <property type="match status" value="1"/>
</dbReference>
<protein>
    <recommendedName>
        <fullName evidence="8">Ribonuclease R</fullName>
        <shortName evidence="8">RNase R</shortName>
        <ecNumber evidence="8">3.1.13.1</ecNumber>
    </recommendedName>
</protein>
<dbReference type="Pfam" id="PF00575">
    <property type="entry name" value="S1"/>
    <property type="match status" value="1"/>
</dbReference>
<comment type="function">
    <text evidence="8">3'-5' exoribonuclease that releases 5'-nucleoside monophosphates and is involved in maturation of structured RNAs.</text>
</comment>
<dbReference type="InterPro" id="IPR013223">
    <property type="entry name" value="RNase_B_OB_dom"/>
</dbReference>
<dbReference type="InterPro" id="IPR001900">
    <property type="entry name" value="RNase_II/R"/>
</dbReference>
<dbReference type="PROSITE" id="PS01175">
    <property type="entry name" value="RIBONUCLEASE_II"/>
    <property type="match status" value="1"/>
</dbReference>
<organism evidence="11 12">
    <name type="scientific">Aerococcus urinaeequi</name>
    <dbReference type="NCBI Taxonomy" id="51665"/>
    <lineage>
        <taxon>Bacteria</taxon>
        <taxon>Bacillati</taxon>
        <taxon>Bacillota</taxon>
        <taxon>Bacilli</taxon>
        <taxon>Lactobacillales</taxon>
        <taxon>Aerococcaceae</taxon>
        <taxon>Aerococcus</taxon>
    </lineage>
</organism>
<keyword evidence="4 8" id="KW-0540">Nuclease</keyword>
<feature type="compositionally biased region" description="Basic and acidic residues" evidence="9">
    <location>
        <begin position="757"/>
        <end position="771"/>
    </location>
</feature>
<dbReference type="Gene3D" id="2.40.50.140">
    <property type="entry name" value="Nucleic acid-binding proteins"/>
    <property type="match status" value="2"/>
</dbReference>
<evidence type="ECO:0000313" key="12">
    <source>
        <dbReference type="Proteomes" id="UP000595091"/>
    </source>
</evidence>
<evidence type="ECO:0000256" key="5">
    <source>
        <dbReference type="ARBA" id="ARBA00022801"/>
    </source>
</evidence>
<dbReference type="HAMAP" id="MF_01895">
    <property type="entry name" value="RNase_R"/>
    <property type="match status" value="1"/>
</dbReference>
<dbReference type="InterPro" id="IPR003029">
    <property type="entry name" value="S1_domain"/>
</dbReference>
<dbReference type="Pfam" id="PF00773">
    <property type="entry name" value="RNB"/>
    <property type="match status" value="1"/>
</dbReference>
<evidence type="ECO:0000313" key="11">
    <source>
        <dbReference type="EMBL" id="QOQ79890.1"/>
    </source>
</evidence>
<evidence type="ECO:0000256" key="2">
    <source>
        <dbReference type="ARBA" id="ARBA00004496"/>
    </source>
</evidence>
<evidence type="ECO:0000256" key="6">
    <source>
        <dbReference type="ARBA" id="ARBA00022839"/>
    </source>
</evidence>
<feature type="compositionally biased region" description="Basic residues" evidence="9">
    <location>
        <begin position="780"/>
        <end position="798"/>
    </location>
</feature>
<evidence type="ECO:0000256" key="7">
    <source>
        <dbReference type="ARBA" id="ARBA00022884"/>
    </source>
</evidence>
<feature type="domain" description="S1 motif" evidence="10">
    <location>
        <begin position="641"/>
        <end position="721"/>
    </location>
</feature>
<dbReference type="GO" id="GO:0003723">
    <property type="term" value="F:RNA binding"/>
    <property type="evidence" value="ECO:0007669"/>
    <property type="project" value="UniProtKB-UniRule"/>
</dbReference>
<dbReference type="GO" id="GO:0006402">
    <property type="term" value="P:mRNA catabolic process"/>
    <property type="evidence" value="ECO:0007669"/>
    <property type="project" value="TreeGrafter"/>
</dbReference>
<comment type="catalytic activity">
    <reaction evidence="1 8">
        <text>Exonucleolytic cleavage in the 3'- to 5'-direction to yield nucleoside 5'-phosphates.</text>
        <dbReference type="EC" id="3.1.13.1"/>
    </reaction>
</comment>
<dbReference type="Pfam" id="PF17876">
    <property type="entry name" value="CSD2"/>
    <property type="match status" value="1"/>
</dbReference>
<proteinExistence type="inferred from homology"/>
<gene>
    <name evidence="8 11" type="primary">rnr</name>
    <name evidence="11" type="ORF">IMX20_04235</name>
</gene>
<name>A0A7M1KXD2_9LACT</name>
<dbReference type="AlphaFoldDB" id="A0A7M1KXD2"/>
<evidence type="ECO:0000256" key="9">
    <source>
        <dbReference type="SAM" id="MobiDB-lite"/>
    </source>
</evidence>
<accession>A0A7M1KXD2</accession>
<dbReference type="PANTHER" id="PTHR23355">
    <property type="entry name" value="RIBONUCLEASE"/>
    <property type="match status" value="1"/>
</dbReference>
<dbReference type="SMART" id="SM00316">
    <property type="entry name" value="S1"/>
    <property type="match status" value="1"/>
</dbReference>
<dbReference type="InterPro" id="IPR011805">
    <property type="entry name" value="RNase_R"/>
</dbReference>
<dbReference type="NCBIfam" id="TIGR02063">
    <property type="entry name" value="RNase_R"/>
    <property type="match status" value="1"/>
</dbReference>
<evidence type="ECO:0000256" key="4">
    <source>
        <dbReference type="ARBA" id="ARBA00022722"/>
    </source>
</evidence>
<evidence type="ECO:0000256" key="1">
    <source>
        <dbReference type="ARBA" id="ARBA00001849"/>
    </source>
</evidence>
<evidence type="ECO:0000259" key="10">
    <source>
        <dbReference type="PROSITE" id="PS50126"/>
    </source>
</evidence>
<keyword evidence="5 8" id="KW-0378">Hydrolase</keyword>
<sequence length="838" mass="94036">MSRKINYMKKEILAELASSEENYTAQTLSQALSYDQADDFADLVKTLAKLEQAGDIAITSNGTLSIKQDKATYTGVFTQNARGFGFVKTDELEKDIFIGKGKTNGALQSDEVRVKITREAHPANDKSAEGEIAEVLVRHTTRLTGEFTPFNDNDKASTGFIGSVKPQNHGLDNLTTLVKPDGLHPVEGEIVVVELVDYPDDQHPFAVAGNVIQQIGHKDEPGVDILAILNMFEIPHEFPNEVLDHANEVPETISNDDLKGRKDHRDLLTITIDGADAKDLDDAISLSKLPNGNYQLGVHIADVSYYVTEDSAMDKEAYERGTSVYLTDRVVPMLPQRLSNGICSLHPNVDRLTMTAIMEIDHNGGIIDYDIHPSIIHSDYRMTYSDVNAIITDNDPALREKYSEITDMLENMAALHEILYNKRVSRGAIDFDSREAKIIVDGEGHPTAIEMLDRGVGERMIESFMLSANETVAGHFTRKVLPFIYRVHEQPDEDRMQRFLEFVTAFGIVPQGTKSSIRPKDIQNVLREVEGATFQPVVSMMLLRSMKQAKYDIEPIGHYGLAAEDYTHFTSPIRRYPDLIVHRLIHFYESHARPNADKQEKMKMKLSDIAEHSSKMERRSVDAERETDSLKKTEFMLDKIGMEFEGIISSVTGFGLFVELPNTVEGLVHISMLKDDYYNFVDSQLVMIGEHTGKTYRIGDRVTVKVMDVNTDTRDIDFVIVKSEDNGESTSLQRQDNRKGGRGNNKGRKGNNRSRRRQQDKESNGGNRRNDQSGASKSHKENKNKHTGRPGQKSKKSGSKPENGKAGGQGQNNKQNNNSKSKKSNQKRSFVIRQSKRK</sequence>
<feature type="region of interest" description="Disordered" evidence="9">
    <location>
        <begin position="726"/>
        <end position="838"/>
    </location>
</feature>
<dbReference type="InterPro" id="IPR004476">
    <property type="entry name" value="RNase_II/RNase_R"/>
</dbReference>
<dbReference type="PROSITE" id="PS50126">
    <property type="entry name" value="S1"/>
    <property type="match status" value="1"/>
</dbReference>
<reference evidence="11 12" key="1">
    <citation type="submission" date="2020-10" db="EMBL/GenBank/DDBJ databases">
        <title>Plasmid carrying two tetracycline resistance determinant.</title>
        <authorList>
            <person name="Yang Q."/>
        </authorList>
    </citation>
    <scope>NUCLEOTIDE SEQUENCE [LARGE SCALE GENOMIC DNA]</scope>
    <source>
        <strain evidence="11 12">T43</strain>
    </source>
</reference>
<comment type="subcellular location">
    <subcellularLocation>
        <location evidence="2 8">Cytoplasm</location>
    </subcellularLocation>
</comment>
<evidence type="ECO:0000256" key="3">
    <source>
        <dbReference type="ARBA" id="ARBA00022490"/>
    </source>
</evidence>
<dbReference type="InterPro" id="IPR040476">
    <property type="entry name" value="CSD2"/>
</dbReference>
<comment type="similarity">
    <text evidence="8">Belongs to the RNR ribonuclease family. RNase R subfamily.</text>
</comment>
<dbReference type="GO" id="GO:0005829">
    <property type="term" value="C:cytosol"/>
    <property type="evidence" value="ECO:0007669"/>
    <property type="project" value="TreeGrafter"/>
</dbReference>
<keyword evidence="7 8" id="KW-0694">RNA-binding</keyword>
<dbReference type="InterPro" id="IPR022966">
    <property type="entry name" value="RNase_II/R_CS"/>
</dbReference>
<dbReference type="RefSeq" id="WP_197559010.1">
    <property type="nucleotide sequence ID" value="NZ_CP063065.1"/>
</dbReference>
<dbReference type="CDD" id="cd04471">
    <property type="entry name" value="S1_RNase_R"/>
    <property type="match status" value="1"/>
</dbReference>
<dbReference type="GO" id="GO:0008859">
    <property type="term" value="F:exoribonuclease II activity"/>
    <property type="evidence" value="ECO:0007669"/>
    <property type="project" value="UniProtKB-UniRule"/>
</dbReference>
<dbReference type="Pfam" id="PF08206">
    <property type="entry name" value="OB_RNB"/>
    <property type="match status" value="1"/>
</dbReference>
<dbReference type="InterPro" id="IPR050180">
    <property type="entry name" value="RNR_Ribonuclease"/>
</dbReference>
<dbReference type="EC" id="3.1.13.1" evidence="8"/>
<dbReference type="EMBL" id="CP063065">
    <property type="protein sequence ID" value="QOQ79890.1"/>
    <property type="molecule type" value="Genomic_DNA"/>
</dbReference>
<dbReference type="PANTHER" id="PTHR23355:SF9">
    <property type="entry name" value="DIS3-LIKE EXONUCLEASE 2"/>
    <property type="match status" value="1"/>
</dbReference>
<dbReference type="InterPro" id="IPR012340">
    <property type="entry name" value="NA-bd_OB-fold"/>
</dbReference>
<dbReference type="SMART" id="SM00955">
    <property type="entry name" value="RNB"/>
    <property type="match status" value="1"/>
</dbReference>
<keyword evidence="3 8" id="KW-0963">Cytoplasm</keyword>
<evidence type="ECO:0000256" key="8">
    <source>
        <dbReference type="HAMAP-Rule" id="MF_01895"/>
    </source>
</evidence>